<organism evidence="7 8">
    <name type="scientific">Rhododendron simsii</name>
    <name type="common">Sims's rhododendron</name>
    <dbReference type="NCBI Taxonomy" id="118357"/>
    <lineage>
        <taxon>Eukaryota</taxon>
        <taxon>Viridiplantae</taxon>
        <taxon>Streptophyta</taxon>
        <taxon>Embryophyta</taxon>
        <taxon>Tracheophyta</taxon>
        <taxon>Spermatophyta</taxon>
        <taxon>Magnoliopsida</taxon>
        <taxon>eudicotyledons</taxon>
        <taxon>Gunneridae</taxon>
        <taxon>Pentapetalae</taxon>
        <taxon>asterids</taxon>
        <taxon>Ericales</taxon>
        <taxon>Ericaceae</taxon>
        <taxon>Ericoideae</taxon>
        <taxon>Rhodoreae</taxon>
        <taxon>Rhododendron</taxon>
    </lineage>
</organism>
<feature type="compositionally biased region" description="Basic and acidic residues" evidence="5">
    <location>
        <begin position="111"/>
        <end position="122"/>
    </location>
</feature>
<evidence type="ECO:0000256" key="3">
    <source>
        <dbReference type="ARBA" id="ARBA00023163"/>
    </source>
</evidence>
<evidence type="ECO:0000256" key="1">
    <source>
        <dbReference type="ARBA" id="ARBA00023015"/>
    </source>
</evidence>
<dbReference type="Gene3D" id="2.170.150.80">
    <property type="entry name" value="NAC domain"/>
    <property type="match status" value="1"/>
</dbReference>
<comment type="caution">
    <text evidence="7">The sequence shown here is derived from an EMBL/GenBank/DDBJ whole genome shotgun (WGS) entry which is preliminary data.</text>
</comment>
<evidence type="ECO:0000259" key="6">
    <source>
        <dbReference type="Pfam" id="PF02365"/>
    </source>
</evidence>
<proteinExistence type="predicted"/>
<dbReference type="GO" id="GO:0003677">
    <property type="term" value="F:DNA binding"/>
    <property type="evidence" value="ECO:0007669"/>
    <property type="project" value="UniProtKB-KW"/>
</dbReference>
<feature type="region of interest" description="Disordered" evidence="5">
    <location>
        <begin position="106"/>
        <end position="125"/>
    </location>
</feature>
<name>A0A834H3H6_RHOSS</name>
<dbReference type="Pfam" id="PF02365">
    <property type="entry name" value="NAM"/>
    <property type="match status" value="1"/>
</dbReference>
<evidence type="ECO:0000313" key="7">
    <source>
        <dbReference type="EMBL" id="KAF7144096.1"/>
    </source>
</evidence>
<evidence type="ECO:0000256" key="5">
    <source>
        <dbReference type="SAM" id="MobiDB-lite"/>
    </source>
</evidence>
<accession>A0A834H3H6</accession>
<reference evidence="7" key="1">
    <citation type="submission" date="2019-11" db="EMBL/GenBank/DDBJ databases">
        <authorList>
            <person name="Liu Y."/>
            <person name="Hou J."/>
            <person name="Li T.-Q."/>
            <person name="Guan C.-H."/>
            <person name="Wu X."/>
            <person name="Wu H.-Z."/>
            <person name="Ling F."/>
            <person name="Zhang R."/>
            <person name="Shi X.-G."/>
            <person name="Ren J.-P."/>
            <person name="Chen E.-F."/>
            <person name="Sun J.-M."/>
        </authorList>
    </citation>
    <scope>NUCLEOTIDE SEQUENCE</scope>
    <source>
        <strain evidence="7">Adult_tree_wgs_1</strain>
        <tissue evidence="7">Leaves</tissue>
    </source>
</reference>
<dbReference type="SUPFAM" id="SSF101941">
    <property type="entry name" value="NAC domain"/>
    <property type="match status" value="1"/>
</dbReference>
<feature type="domain" description="NAC" evidence="6">
    <location>
        <begin position="5"/>
        <end position="112"/>
    </location>
</feature>
<keyword evidence="8" id="KW-1185">Reference proteome</keyword>
<gene>
    <name evidence="7" type="ORF">RHSIM_Rhsim05G0100500</name>
</gene>
<evidence type="ECO:0000313" key="8">
    <source>
        <dbReference type="Proteomes" id="UP000626092"/>
    </source>
</evidence>
<keyword evidence="2" id="KW-0238">DNA-binding</keyword>
<dbReference type="AlphaFoldDB" id="A0A834H3H6"/>
<dbReference type="InterPro" id="IPR003441">
    <property type="entry name" value="NAC-dom"/>
</dbReference>
<keyword evidence="1" id="KW-0805">Transcription regulation</keyword>
<keyword evidence="3" id="KW-0804">Transcription</keyword>
<dbReference type="Proteomes" id="UP000626092">
    <property type="component" value="Unassembled WGS sequence"/>
</dbReference>
<dbReference type="EMBL" id="WJXA01000005">
    <property type="protein sequence ID" value="KAF7144096.1"/>
    <property type="molecule type" value="Genomic_DNA"/>
</dbReference>
<sequence length="254" mass="28788">MTTVPSGYFFRPIDKQLLEVYLRRKSAGKSLPCDVVIERKMYGAGNKALWQILTNEDPWEICETMDKKTDKLKIEGTIYVFTTLIKASENSDKIIRTVGCGSWHGETALEPGKRDDSKDTKISSRKRKNVEATMTDDDLGVLKPSKRFRTKFVQEQMMECDSAAASEPEVVPFSEESIVQDQSFIRIGDPYEFTLQDMDEVIGYLDEQVPVEEQQESFVLDYDYDDFGNILLTTEVDPSGLALASLGTNADRDF</sequence>
<keyword evidence="4" id="KW-0539">Nucleus</keyword>
<evidence type="ECO:0000256" key="2">
    <source>
        <dbReference type="ARBA" id="ARBA00023125"/>
    </source>
</evidence>
<protein>
    <recommendedName>
        <fullName evidence="6">NAC domain-containing protein</fullName>
    </recommendedName>
</protein>
<dbReference type="OrthoDB" id="774757at2759"/>
<evidence type="ECO:0000256" key="4">
    <source>
        <dbReference type="ARBA" id="ARBA00023242"/>
    </source>
</evidence>
<dbReference type="GO" id="GO:0006355">
    <property type="term" value="P:regulation of DNA-templated transcription"/>
    <property type="evidence" value="ECO:0007669"/>
    <property type="project" value="InterPro"/>
</dbReference>
<dbReference type="InterPro" id="IPR036093">
    <property type="entry name" value="NAC_dom_sf"/>
</dbReference>